<dbReference type="InterPro" id="IPR043917">
    <property type="entry name" value="DUF5753"/>
</dbReference>
<dbReference type="Pfam" id="PF19054">
    <property type="entry name" value="DUF5753"/>
    <property type="match status" value="1"/>
</dbReference>
<gene>
    <name evidence="2" type="ORF">AN221_30400</name>
</gene>
<dbReference type="Gene3D" id="1.10.260.40">
    <property type="entry name" value="lambda repressor-like DNA-binding domains"/>
    <property type="match status" value="1"/>
</dbReference>
<dbReference type="Proteomes" id="UP000175971">
    <property type="component" value="Unassembled WGS sequence"/>
</dbReference>
<dbReference type="PROSITE" id="PS50943">
    <property type="entry name" value="HTH_CROC1"/>
    <property type="match status" value="1"/>
</dbReference>
<keyword evidence="2" id="KW-0238">DNA-binding</keyword>
<dbReference type="GO" id="GO:0003677">
    <property type="term" value="F:DNA binding"/>
    <property type="evidence" value="ECO:0007669"/>
    <property type="project" value="UniProtKB-KW"/>
</dbReference>
<dbReference type="EMBL" id="LJGZ01000100">
    <property type="protein sequence ID" value="OEV16975.1"/>
    <property type="molecule type" value="Genomic_DNA"/>
</dbReference>
<accession>A0A1E7LL81</accession>
<dbReference type="InterPro" id="IPR001387">
    <property type="entry name" value="Cro/C1-type_HTH"/>
</dbReference>
<dbReference type="AlphaFoldDB" id="A0A1E7LL81"/>
<sequence>MTEVAEADVEAESGRAALGRALRFLREQAGLSLGQLAEKTRYDKSYLSRLESGKRLSKPAVMEDLDRFYKTGGLLIELWKVARREVFKDKYKEFMRLEFGARIMHLFTLGIPGLLQTEDVARALLSGDQETESEAESVEEQVIARLGRQQLLYRNPAPTVRIIIDEYGLRRQVGSAEVWEAQLEHLIAVAELPMVALQVLPLSAGAHHLMDGSLTLLWQEDGSAVAYMEGNQCSELLEDPEDVTRARLAYDRARDRSLPPPASIAFIRGVLKEFRGS</sequence>
<reference evidence="2 3" key="1">
    <citation type="journal article" date="2016" name="Front. Microbiol.">
        <title>Comparative Genomics Analysis of Streptomyces Species Reveals Their Adaptation to the Marine Environment and Their Diversity at the Genomic Level.</title>
        <authorList>
            <person name="Tian X."/>
            <person name="Zhang Z."/>
            <person name="Yang T."/>
            <person name="Chen M."/>
            <person name="Li J."/>
            <person name="Chen F."/>
            <person name="Yang J."/>
            <person name="Li W."/>
            <person name="Zhang B."/>
            <person name="Zhang Z."/>
            <person name="Wu J."/>
            <person name="Zhang C."/>
            <person name="Long L."/>
            <person name="Xiao J."/>
        </authorList>
    </citation>
    <scope>NUCLEOTIDE SEQUENCE [LARGE SCALE GENOMIC DNA]</scope>
    <source>
        <strain evidence="2 3">SCSIO M10372</strain>
    </source>
</reference>
<dbReference type="PATRIC" id="fig|518642.7.peg.7003"/>
<dbReference type="SUPFAM" id="SSF47413">
    <property type="entry name" value="lambda repressor-like DNA-binding domains"/>
    <property type="match status" value="1"/>
</dbReference>
<proteinExistence type="predicted"/>
<evidence type="ECO:0000259" key="1">
    <source>
        <dbReference type="PROSITE" id="PS50943"/>
    </source>
</evidence>
<keyword evidence="3" id="KW-1185">Reference proteome</keyword>
<name>A0A1E7LL81_9ACTN</name>
<dbReference type="RefSeq" id="WP_070203548.1">
    <property type="nucleotide sequence ID" value="NZ_LJGZ01000100.1"/>
</dbReference>
<dbReference type="CDD" id="cd00093">
    <property type="entry name" value="HTH_XRE"/>
    <property type="match status" value="1"/>
</dbReference>
<dbReference type="SMART" id="SM00530">
    <property type="entry name" value="HTH_XRE"/>
    <property type="match status" value="1"/>
</dbReference>
<evidence type="ECO:0000313" key="2">
    <source>
        <dbReference type="EMBL" id="OEV16975.1"/>
    </source>
</evidence>
<organism evidence="2 3">
    <name type="scientific">Streptomyces nanshensis</name>
    <dbReference type="NCBI Taxonomy" id="518642"/>
    <lineage>
        <taxon>Bacteria</taxon>
        <taxon>Bacillati</taxon>
        <taxon>Actinomycetota</taxon>
        <taxon>Actinomycetes</taxon>
        <taxon>Kitasatosporales</taxon>
        <taxon>Streptomycetaceae</taxon>
        <taxon>Streptomyces</taxon>
    </lineage>
</organism>
<dbReference type="Pfam" id="PF13560">
    <property type="entry name" value="HTH_31"/>
    <property type="match status" value="1"/>
</dbReference>
<feature type="domain" description="HTH cro/C1-type" evidence="1">
    <location>
        <begin position="22"/>
        <end position="75"/>
    </location>
</feature>
<evidence type="ECO:0000313" key="3">
    <source>
        <dbReference type="Proteomes" id="UP000175971"/>
    </source>
</evidence>
<protein>
    <submittedName>
        <fullName evidence="2">DNA-binding protein</fullName>
    </submittedName>
</protein>
<comment type="caution">
    <text evidence="2">The sequence shown here is derived from an EMBL/GenBank/DDBJ whole genome shotgun (WGS) entry which is preliminary data.</text>
</comment>
<dbReference type="OrthoDB" id="4273809at2"/>
<dbReference type="InterPro" id="IPR010982">
    <property type="entry name" value="Lambda_DNA-bd_dom_sf"/>
</dbReference>